<evidence type="ECO:0000256" key="10">
    <source>
        <dbReference type="ARBA" id="ARBA00023136"/>
    </source>
</evidence>
<dbReference type="GO" id="GO:0005886">
    <property type="term" value="C:plasma membrane"/>
    <property type="evidence" value="ECO:0007669"/>
    <property type="project" value="UniProtKB-SubCell"/>
</dbReference>
<dbReference type="GO" id="GO:0042777">
    <property type="term" value="P:proton motive force-driven plasma membrane ATP synthesis"/>
    <property type="evidence" value="ECO:0007669"/>
    <property type="project" value="TreeGrafter"/>
</dbReference>
<dbReference type="SUPFAM" id="SSF81336">
    <property type="entry name" value="F1F0 ATP synthase subunit A"/>
    <property type="match status" value="1"/>
</dbReference>
<keyword evidence="5 12" id="KW-0138">CF(0)</keyword>
<evidence type="ECO:0000256" key="13">
    <source>
        <dbReference type="RuleBase" id="RU000483"/>
    </source>
</evidence>
<evidence type="ECO:0000256" key="3">
    <source>
        <dbReference type="ARBA" id="ARBA00022448"/>
    </source>
</evidence>
<comment type="function">
    <text evidence="12 13">Key component of the proton channel; it plays a direct role in the translocation of protons across the membrane.</text>
</comment>
<evidence type="ECO:0000256" key="5">
    <source>
        <dbReference type="ARBA" id="ARBA00022547"/>
    </source>
</evidence>
<dbReference type="CDD" id="cd00310">
    <property type="entry name" value="ATP-synt_Fo_a_6"/>
    <property type="match status" value="1"/>
</dbReference>
<feature type="transmembrane region" description="Helical" evidence="12">
    <location>
        <begin position="192"/>
        <end position="214"/>
    </location>
</feature>
<keyword evidence="7 12" id="KW-0375">Hydrogen ion transport</keyword>
<feature type="transmembrane region" description="Helical" evidence="12">
    <location>
        <begin position="132"/>
        <end position="151"/>
    </location>
</feature>
<evidence type="ECO:0000256" key="6">
    <source>
        <dbReference type="ARBA" id="ARBA00022692"/>
    </source>
</evidence>
<dbReference type="Gene3D" id="1.20.120.220">
    <property type="entry name" value="ATP synthase, F0 complex, subunit A"/>
    <property type="match status" value="1"/>
</dbReference>
<evidence type="ECO:0000256" key="2">
    <source>
        <dbReference type="ARBA" id="ARBA00006810"/>
    </source>
</evidence>
<keyword evidence="3 12" id="KW-0813">Transport</keyword>
<dbReference type="NCBIfam" id="TIGR01131">
    <property type="entry name" value="ATP_synt_6_or_A"/>
    <property type="match status" value="1"/>
</dbReference>
<evidence type="ECO:0000256" key="9">
    <source>
        <dbReference type="ARBA" id="ARBA00023065"/>
    </source>
</evidence>
<comment type="subcellular location">
    <subcellularLocation>
        <location evidence="12 13">Cell membrane</location>
        <topology evidence="12 13">Multi-pass membrane protein</topology>
    </subcellularLocation>
    <subcellularLocation>
        <location evidence="1">Membrane</location>
        <topology evidence="1">Multi-pass membrane protein</topology>
    </subcellularLocation>
</comment>
<name>A0A7C4NUK1_9BACT</name>
<dbReference type="InterPro" id="IPR035908">
    <property type="entry name" value="F0_ATP_A_sf"/>
</dbReference>
<dbReference type="InterPro" id="IPR000568">
    <property type="entry name" value="ATP_synth_F0_asu"/>
</dbReference>
<dbReference type="HAMAP" id="MF_01393">
    <property type="entry name" value="ATP_synth_a_bact"/>
    <property type="match status" value="1"/>
</dbReference>
<feature type="transmembrane region" description="Helical" evidence="12">
    <location>
        <begin position="32"/>
        <end position="57"/>
    </location>
</feature>
<evidence type="ECO:0000313" key="14">
    <source>
        <dbReference type="EMBL" id="HGQ85026.1"/>
    </source>
</evidence>
<comment type="similarity">
    <text evidence="2 12 13">Belongs to the ATPase A chain family.</text>
</comment>
<evidence type="ECO:0000256" key="8">
    <source>
        <dbReference type="ARBA" id="ARBA00022989"/>
    </source>
</evidence>
<dbReference type="InterPro" id="IPR023011">
    <property type="entry name" value="ATP_synth_F0_asu_AS"/>
</dbReference>
<sequence>MEHPILFLCLILEKLGIPSGWVYYEEADKYGILAKIFAPHMVHSYFVCLLLIILAFLGTRKREFIPKGAQNFWEFTLETLYNYTKDNVPHGDGHSPNIVPFVYPLIVFFALYILFCNLLGLIPGFMSPTANINVTLGLTSITIVYYHLLGLRYKGLKYFKDFLGPIPWLIPLMAPAEIFAHIGRIISLSVRLFGNLVSKEILLGILTMLAGKFFAPLPVMVLGVLVSFVQMLIFITLSMAYFAGAVQEHH</sequence>
<evidence type="ECO:0000256" key="11">
    <source>
        <dbReference type="ARBA" id="ARBA00023310"/>
    </source>
</evidence>
<protein>
    <recommendedName>
        <fullName evidence="12 13">ATP synthase subunit a</fullName>
    </recommendedName>
    <alternativeName>
        <fullName evidence="12">ATP synthase F0 sector subunit a</fullName>
    </alternativeName>
    <alternativeName>
        <fullName evidence="12">F-ATPase subunit 6</fullName>
    </alternativeName>
</protein>
<dbReference type="AlphaFoldDB" id="A0A7C4NUK1"/>
<gene>
    <name evidence="12 14" type="primary">atpB</name>
    <name evidence="14" type="ORF">ENT66_01140</name>
</gene>
<keyword evidence="8 12" id="KW-1133">Transmembrane helix</keyword>
<comment type="caution">
    <text evidence="14">The sequence shown here is derived from an EMBL/GenBank/DDBJ whole genome shotgun (WGS) entry which is preliminary data.</text>
</comment>
<dbReference type="PANTHER" id="PTHR42823:SF3">
    <property type="entry name" value="ATP SYNTHASE SUBUNIT A, CHLOROPLASTIC"/>
    <property type="match status" value="1"/>
</dbReference>
<dbReference type="Pfam" id="PF00119">
    <property type="entry name" value="ATP-synt_A"/>
    <property type="match status" value="1"/>
</dbReference>
<keyword evidence="6 12" id="KW-0812">Transmembrane</keyword>
<dbReference type="GO" id="GO:0045259">
    <property type="term" value="C:proton-transporting ATP synthase complex"/>
    <property type="evidence" value="ECO:0007669"/>
    <property type="project" value="UniProtKB-KW"/>
</dbReference>
<dbReference type="PROSITE" id="PS00449">
    <property type="entry name" value="ATPASE_A"/>
    <property type="match status" value="1"/>
</dbReference>
<evidence type="ECO:0000256" key="1">
    <source>
        <dbReference type="ARBA" id="ARBA00004141"/>
    </source>
</evidence>
<proteinExistence type="inferred from homology"/>
<feature type="transmembrane region" description="Helical" evidence="12">
    <location>
        <begin position="220"/>
        <end position="243"/>
    </location>
</feature>
<keyword evidence="11 12" id="KW-0066">ATP synthesis</keyword>
<keyword evidence="4 12" id="KW-1003">Cell membrane</keyword>
<dbReference type="InterPro" id="IPR045082">
    <property type="entry name" value="ATP_syn_F0_a_bact/chloroplast"/>
</dbReference>
<dbReference type="EMBL" id="DSZN01000016">
    <property type="protein sequence ID" value="HGQ85026.1"/>
    <property type="molecule type" value="Genomic_DNA"/>
</dbReference>
<dbReference type="PANTHER" id="PTHR42823">
    <property type="entry name" value="ATP SYNTHASE SUBUNIT A, CHLOROPLASTIC"/>
    <property type="match status" value="1"/>
</dbReference>
<evidence type="ECO:0000256" key="4">
    <source>
        <dbReference type="ARBA" id="ARBA00022475"/>
    </source>
</evidence>
<keyword evidence="9 12" id="KW-0406">Ion transport</keyword>
<keyword evidence="10 12" id="KW-0472">Membrane</keyword>
<evidence type="ECO:0000256" key="7">
    <source>
        <dbReference type="ARBA" id="ARBA00022781"/>
    </source>
</evidence>
<accession>A0A7C4NUK1</accession>
<feature type="transmembrane region" description="Helical" evidence="12">
    <location>
        <begin position="101"/>
        <end position="126"/>
    </location>
</feature>
<dbReference type="PRINTS" id="PR00123">
    <property type="entry name" value="ATPASEA"/>
</dbReference>
<reference evidence="14" key="1">
    <citation type="journal article" date="2020" name="mSystems">
        <title>Genome- and Community-Level Interaction Insights into Carbon Utilization and Element Cycling Functions of Hydrothermarchaeota in Hydrothermal Sediment.</title>
        <authorList>
            <person name="Zhou Z."/>
            <person name="Liu Y."/>
            <person name="Xu W."/>
            <person name="Pan J."/>
            <person name="Luo Z.H."/>
            <person name="Li M."/>
        </authorList>
    </citation>
    <scope>NUCLEOTIDE SEQUENCE [LARGE SCALE GENOMIC DNA]</scope>
    <source>
        <strain evidence="14">SpSt-6</strain>
    </source>
</reference>
<evidence type="ECO:0000256" key="12">
    <source>
        <dbReference type="HAMAP-Rule" id="MF_01393"/>
    </source>
</evidence>
<dbReference type="GO" id="GO:0046933">
    <property type="term" value="F:proton-transporting ATP synthase activity, rotational mechanism"/>
    <property type="evidence" value="ECO:0007669"/>
    <property type="project" value="UniProtKB-UniRule"/>
</dbReference>
<organism evidence="14">
    <name type="scientific">Thermodesulfobacterium geofontis</name>
    <dbReference type="NCBI Taxonomy" id="1295609"/>
    <lineage>
        <taxon>Bacteria</taxon>
        <taxon>Pseudomonadati</taxon>
        <taxon>Thermodesulfobacteriota</taxon>
        <taxon>Thermodesulfobacteria</taxon>
        <taxon>Thermodesulfobacteriales</taxon>
        <taxon>Thermodesulfobacteriaceae</taxon>
        <taxon>Thermodesulfobacterium</taxon>
    </lineage>
</organism>